<proteinExistence type="predicted"/>
<feature type="transmembrane region" description="Helical" evidence="1">
    <location>
        <begin position="79"/>
        <end position="102"/>
    </location>
</feature>
<evidence type="ECO:0000256" key="2">
    <source>
        <dbReference type="SAM" id="SignalP"/>
    </source>
</evidence>
<keyword evidence="2" id="KW-0732">Signal</keyword>
<accession>A0A931IU56</accession>
<organism evidence="3 4">
    <name type="scientific">Inhella gelatinilytica</name>
    <dbReference type="NCBI Taxonomy" id="2795030"/>
    <lineage>
        <taxon>Bacteria</taxon>
        <taxon>Pseudomonadati</taxon>
        <taxon>Pseudomonadota</taxon>
        <taxon>Betaproteobacteria</taxon>
        <taxon>Burkholderiales</taxon>
        <taxon>Sphaerotilaceae</taxon>
        <taxon>Inhella</taxon>
    </lineage>
</organism>
<feature type="signal peptide" evidence="2">
    <location>
        <begin position="1"/>
        <end position="20"/>
    </location>
</feature>
<feature type="transmembrane region" description="Helical" evidence="1">
    <location>
        <begin position="55"/>
        <end position="73"/>
    </location>
</feature>
<dbReference type="RefSeq" id="WP_198099597.1">
    <property type="nucleotide sequence ID" value="NZ_JAEDAL010000001.1"/>
</dbReference>
<evidence type="ECO:0000313" key="3">
    <source>
        <dbReference type="EMBL" id="MBH9552012.1"/>
    </source>
</evidence>
<dbReference type="Proteomes" id="UP000620139">
    <property type="component" value="Unassembled WGS sequence"/>
</dbReference>
<feature type="chain" id="PRO_5037618991" evidence="2">
    <location>
        <begin position="21"/>
        <end position="117"/>
    </location>
</feature>
<dbReference type="AlphaFoldDB" id="A0A931IU56"/>
<sequence>MRSSRVLAVLWLGLPTAALAHGGSDWMLAVTASYSSVLLGGAAGVLAAWKPALTLPRWVLVYGLLLGALTWAWQVTDTGLALTVLALACVLTAGAFGVLRWVARRVRSSRAPTPPES</sequence>
<keyword evidence="1" id="KW-0472">Membrane</keyword>
<evidence type="ECO:0000313" key="4">
    <source>
        <dbReference type="Proteomes" id="UP000620139"/>
    </source>
</evidence>
<keyword evidence="1" id="KW-1133">Transmembrane helix</keyword>
<keyword evidence="4" id="KW-1185">Reference proteome</keyword>
<keyword evidence="1" id="KW-0812">Transmembrane</keyword>
<reference evidence="3" key="1">
    <citation type="submission" date="2020-12" db="EMBL/GenBank/DDBJ databases">
        <title>The genome sequence of Inhella sp. 4Y17.</title>
        <authorList>
            <person name="Liu Y."/>
        </authorList>
    </citation>
    <scope>NUCLEOTIDE SEQUENCE</scope>
    <source>
        <strain evidence="3">4Y10</strain>
    </source>
</reference>
<comment type="caution">
    <text evidence="3">The sequence shown here is derived from an EMBL/GenBank/DDBJ whole genome shotgun (WGS) entry which is preliminary data.</text>
</comment>
<name>A0A931IU56_9BURK</name>
<protein>
    <submittedName>
        <fullName evidence="3">Uncharacterized protein</fullName>
    </submittedName>
</protein>
<feature type="transmembrane region" description="Helical" evidence="1">
    <location>
        <begin position="30"/>
        <end position="48"/>
    </location>
</feature>
<evidence type="ECO:0000256" key="1">
    <source>
        <dbReference type="SAM" id="Phobius"/>
    </source>
</evidence>
<dbReference type="EMBL" id="JAEDAL010000001">
    <property type="protein sequence ID" value="MBH9552012.1"/>
    <property type="molecule type" value="Genomic_DNA"/>
</dbReference>
<gene>
    <name evidence="3" type="ORF">I7X43_04030</name>
</gene>